<accession>A0A7L4YNB9</accession>
<evidence type="ECO:0000256" key="1">
    <source>
        <dbReference type="ARBA" id="ARBA00023015"/>
    </source>
</evidence>
<dbReference type="InterPro" id="IPR036390">
    <property type="entry name" value="WH_DNA-bd_sf"/>
</dbReference>
<protein>
    <submittedName>
        <fullName evidence="6">Helix-turn-helix domain-containing protein</fullName>
    </submittedName>
</protein>
<evidence type="ECO:0000256" key="3">
    <source>
        <dbReference type="ARBA" id="ARBA00023163"/>
    </source>
</evidence>
<reference evidence="6 7" key="1">
    <citation type="journal article" date="2018" name="Int. J. Syst. Evol. Microbiol.">
        <title>Epidermidibacterium keratini gen. nov., sp. nov., a member of the family Sporichthyaceae, isolated from keratin epidermis.</title>
        <authorList>
            <person name="Lee D.G."/>
            <person name="Trujillo M.E."/>
            <person name="Kang S."/>
            <person name="Nam J.J."/>
            <person name="Kim Y.J."/>
        </authorList>
    </citation>
    <scope>NUCLEOTIDE SEQUENCE [LARGE SCALE GENOMIC DNA]</scope>
    <source>
        <strain evidence="6 7">EPI-7</strain>
    </source>
</reference>
<dbReference type="Gene3D" id="1.10.10.10">
    <property type="entry name" value="Winged helix-like DNA-binding domain superfamily/Winged helix DNA-binding domain"/>
    <property type="match status" value="1"/>
</dbReference>
<keyword evidence="1" id="KW-0805">Transcription regulation</keyword>
<dbReference type="Pfam" id="PF01614">
    <property type="entry name" value="IclR_C"/>
    <property type="match status" value="1"/>
</dbReference>
<dbReference type="GO" id="GO:0045892">
    <property type="term" value="P:negative regulation of DNA-templated transcription"/>
    <property type="evidence" value="ECO:0007669"/>
    <property type="project" value="TreeGrafter"/>
</dbReference>
<evidence type="ECO:0000256" key="2">
    <source>
        <dbReference type="ARBA" id="ARBA00023125"/>
    </source>
</evidence>
<dbReference type="InterPro" id="IPR050707">
    <property type="entry name" value="HTH_MetabolicPath_Reg"/>
</dbReference>
<organism evidence="6 7">
    <name type="scientific">Epidermidibacterium keratini</name>
    <dbReference type="NCBI Taxonomy" id="1891644"/>
    <lineage>
        <taxon>Bacteria</taxon>
        <taxon>Bacillati</taxon>
        <taxon>Actinomycetota</taxon>
        <taxon>Actinomycetes</taxon>
        <taxon>Sporichthyales</taxon>
        <taxon>Sporichthyaceae</taxon>
        <taxon>Epidermidibacterium</taxon>
    </lineage>
</organism>
<evidence type="ECO:0000313" key="7">
    <source>
        <dbReference type="Proteomes" id="UP000463857"/>
    </source>
</evidence>
<dbReference type="KEGG" id="eke:EK0264_06990"/>
<dbReference type="SMART" id="SM00346">
    <property type="entry name" value="HTH_ICLR"/>
    <property type="match status" value="1"/>
</dbReference>
<dbReference type="PANTHER" id="PTHR30136:SF34">
    <property type="entry name" value="TRANSCRIPTIONAL REGULATOR"/>
    <property type="match status" value="1"/>
</dbReference>
<dbReference type="SUPFAM" id="SSF55781">
    <property type="entry name" value="GAF domain-like"/>
    <property type="match status" value="1"/>
</dbReference>
<name>A0A7L4YNB9_9ACTN</name>
<gene>
    <name evidence="6" type="ORF">EK0264_06990</name>
</gene>
<dbReference type="InParanoid" id="A0A7L4YNB9"/>
<dbReference type="InterPro" id="IPR036388">
    <property type="entry name" value="WH-like_DNA-bd_sf"/>
</dbReference>
<dbReference type="EMBL" id="CP047156">
    <property type="protein sequence ID" value="QHC00047.1"/>
    <property type="molecule type" value="Genomic_DNA"/>
</dbReference>
<dbReference type="InterPro" id="IPR029016">
    <property type="entry name" value="GAF-like_dom_sf"/>
</dbReference>
<keyword evidence="3" id="KW-0804">Transcription</keyword>
<dbReference type="GO" id="GO:0003677">
    <property type="term" value="F:DNA binding"/>
    <property type="evidence" value="ECO:0007669"/>
    <property type="project" value="UniProtKB-KW"/>
</dbReference>
<feature type="domain" description="HTH iclR-type" evidence="4">
    <location>
        <begin position="10"/>
        <end position="70"/>
    </location>
</feature>
<sequence length="270" mass="29484">MSEGHPKDFVQSLAKGLEVIGSFNAEHPHQTLSDVARNTGMTRASARRFLHTLTTLGYVEQDGTKFSLRPTVLKIGRAYLSMLTLPDVAEPHMRALSATVGEPVSLTVLDGVESVVVVQSQPGRNAENFLNVGERVAALATASGRCLLAQLPEEQVEELTRGQTVPALTATTQRDLAVVREEIREARRAGYAVIDQEFRPHVRSIAMPVYAGVNKTPAVLVVSARSRRVTSEELVSEILPKLQLTAHAIEADYTRLMARRARGVEEGIEL</sequence>
<proteinExistence type="predicted"/>
<dbReference type="InterPro" id="IPR014757">
    <property type="entry name" value="Tscrpt_reg_IclR_C"/>
</dbReference>
<dbReference type="GO" id="GO:0003700">
    <property type="term" value="F:DNA-binding transcription factor activity"/>
    <property type="evidence" value="ECO:0007669"/>
    <property type="project" value="TreeGrafter"/>
</dbReference>
<dbReference type="RefSeq" id="WP_159544140.1">
    <property type="nucleotide sequence ID" value="NZ_CP047156.1"/>
</dbReference>
<evidence type="ECO:0000259" key="5">
    <source>
        <dbReference type="PROSITE" id="PS51078"/>
    </source>
</evidence>
<keyword evidence="2" id="KW-0238">DNA-binding</keyword>
<dbReference type="AlphaFoldDB" id="A0A7L4YNB9"/>
<dbReference type="SUPFAM" id="SSF46785">
    <property type="entry name" value="Winged helix' DNA-binding domain"/>
    <property type="match status" value="1"/>
</dbReference>
<dbReference type="PROSITE" id="PS51077">
    <property type="entry name" value="HTH_ICLR"/>
    <property type="match status" value="1"/>
</dbReference>
<dbReference type="Gene3D" id="3.30.450.40">
    <property type="match status" value="1"/>
</dbReference>
<dbReference type="Pfam" id="PF09339">
    <property type="entry name" value="HTH_IclR"/>
    <property type="match status" value="1"/>
</dbReference>
<dbReference type="InterPro" id="IPR005471">
    <property type="entry name" value="Tscrpt_reg_IclR_N"/>
</dbReference>
<keyword evidence="7" id="KW-1185">Reference proteome</keyword>
<evidence type="ECO:0000313" key="6">
    <source>
        <dbReference type="EMBL" id="QHC00047.1"/>
    </source>
</evidence>
<feature type="domain" description="IclR-ED" evidence="5">
    <location>
        <begin position="71"/>
        <end position="255"/>
    </location>
</feature>
<dbReference type="PROSITE" id="PS51078">
    <property type="entry name" value="ICLR_ED"/>
    <property type="match status" value="1"/>
</dbReference>
<dbReference type="PANTHER" id="PTHR30136">
    <property type="entry name" value="HELIX-TURN-HELIX TRANSCRIPTIONAL REGULATOR, ICLR FAMILY"/>
    <property type="match status" value="1"/>
</dbReference>
<evidence type="ECO:0000259" key="4">
    <source>
        <dbReference type="PROSITE" id="PS51077"/>
    </source>
</evidence>
<dbReference type="OrthoDB" id="9807558at2"/>
<dbReference type="Proteomes" id="UP000463857">
    <property type="component" value="Chromosome"/>
</dbReference>